<dbReference type="PANTHER" id="PTHR43197:SF1">
    <property type="entry name" value="UTP--GLUCOSE-1-PHOSPHATE URIDYLYLTRANSFERASE"/>
    <property type="match status" value="1"/>
</dbReference>
<evidence type="ECO:0000313" key="8">
    <source>
        <dbReference type="Proteomes" id="UP000034364"/>
    </source>
</evidence>
<dbReference type="EMBL" id="LCNV01000003">
    <property type="protein sequence ID" value="KKU64886.1"/>
    <property type="molecule type" value="Genomic_DNA"/>
</dbReference>
<dbReference type="EC" id="2.7.7.9" evidence="2"/>
<comment type="similarity">
    <text evidence="1">Belongs to the UDPGP type 2 family.</text>
</comment>
<dbReference type="Proteomes" id="UP000034364">
    <property type="component" value="Unassembled WGS sequence"/>
</dbReference>
<dbReference type="Gene3D" id="3.90.550.10">
    <property type="entry name" value="Spore Coat Polysaccharide Biosynthesis Protein SpsA, Chain A"/>
    <property type="match status" value="1"/>
</dbReference>
<dbReference type="Pfam" id="PF00483">
    <property type="entry name" value="NTP_transferase"/>
    <property type="match status" value="1"/>
</dbReference>
<dbReference type="InterPro" id="IPR005835">
    <property type="entry name" value="NTP_transferase_dom"/>
</dbReference>
<dbReference type="PATRIC" id="fig|1618353.3.peg.140"/>
<sequence>MAQKVRKAVLPAAGYGTRFLPQTKAMPKQMLPIVDKPIIQYVVEDLVKSGITDIIIVTNYHERAIEDHFDRPHQDLVENILLGGEKKRPLLEVLTEISDMANFAYVRQKGPYGNGTPLLNVEHLVGDEPFLYCWSDEFIETNGGKSTPQQVMEVYEEFGCSVLGAIKATKDEDYKRFGFAAGAEIRPGLIDTNELIEKPGKDKAPSDLANVSTFLFTPQIFERIRTARENLKEGEELWYNDALKLMLQDGERILTKEIEGGIFRDAGTKLEYIKTMVDMARRHPEIGKEFGEWLKKASI</sequence>
<gene>
    <name evidence="7" type="ORF">UX87_C0003G0027</name>
</gene>
<dbReference type="InterPro" id="IPR029044">
    <property type="entry name" value="Nucleotide-diphossugar_trans"/>
</dbReference>
<accession>A0A0G1S674</accession>
<comment type="caution">
    <text evidence="7">The sequence shown here is derived from an EMBL/GenBank/DDBJ whole genome shotgun (WGS) entry which is preliminary data.</text>
</comment>
<dbReference type="InterPro" id="IPR005771">
    <property type="entry name" value="GalU_uridylyltTrfase_bac/arc"/>
</dbReference>
<evidence type="ECO:0000256" key="5">
    <source>
        <dbReference type="ARBA" id="ARBA00048128"/>
    </source>
</evidence>
<evidence type="ECO:0000313" key="7">
    <source>
        <dbReference type="EMBL" id="KKU64886.1"/>
    </source>
</evidence>
<dbReference type="SUPFAM" id="SSF53448">
    <property type="entry name" value="Nucleotide-diphospho-sugar transferases"/>
    <property type="match status" value="1"/>
</dbReference>
<reference evidence="7 8" key="1">
    <citation type="journal article" date="2015" name="Nature">
        <title>rRNA introns, odd ribosomes, and small enigmatic genomes across a large radiation of phyla.</title>
        <authorList>
            <person name="Brown C.T."/>
            <person name="Hug L.A."/>
            <person name="Thomas B.C."/>
            <person name="Sharon I."/>
            <person name="Castelle C.J."/>
            <person name="Singh A."/>
            <person name="Wilkins M.J."/>
            <person name="Williams K.H."/>
            <person name="Banfield J.F."/>
        </authorList>
    </citation>
    <scope>NUCLEOTIDE SEQUENCE [LARGE SCALE GENOMIC DNA]</scope>
</reference>
<name>A0A0G1S674_9BACT</name>
<feature type="domain" description="Nucleotidyl transferase" evidence="6">
    <location>
        <begin position="7"/>
        <end position="279"/>
    </location>
</feature>
<keyword evidence="4" id="KW-0548">Nucleotidyltransferase</keyword>
<organism evidence="7 8">
    <name type="scientific">Candidatus Amesbacteria bacterium GW2011_GWA1_47_16</name>
    <dbReference type="NCBI Taxonomy" id="1618353"/>
    <lineage>
        <taxon>Bacteria</taxon>
        <taxon>Candidatus Amesiibacteriota</taxon>
    </lineage>
</organism>
<comment type="catalytic activity">
    <reaction evidence="5">
        <text>alpha-D-glucose 1-phosphate + UTP + H(+) = UDP-alpha-D-glucose + diphosphate</text>
        <dbReference type="Rhea" id="RHEA:19889"/>
        <dbReference type="ChEBI" id="CHEBI:15378"/>
        <dbReference type="ChEBI" id="CHEBI:33019"/>
        <dbReference type="ChEBI" id="CHEBI:46398"/>
        <dbReference type="ChEBI" id="CHEBI:58601"/>
        <dbReference type="ChEBI" id="CHEBI:58885"/>
        <dbReference type="EC" id="2.7.7.9"/>
    </reaction>
</comment>
<keyword evidence="3 7" id="KW-0808">Transferase</keyword>
<evidence type="ECO:0000256" key="1">
    <source>
        <dbReference type="ARBA" id="ARBA00006890"/>
    </source>
</evidence>
<dbReference type="GO" id="GO:0003983">
    <property type="term" value="F:UTP:glucose-1-phosphate uridylyltransferase activity"/>
    <property type="evidence" value="ECO:0007669"/>
    <property type="project" value="UniProtKB-EC"/>
</dbReference>
<dbReference type="PANTHER" id="PTHR43197">
    <property type="entry name" value="UTP--GLUCOSE-1-PHOSPHATE URIDYLYLTRANSFERASE"/>
    <property type="match status" value="1"/>
</dbReference>
<evidence type="ECO:0000256" key="3">
    <source>
        <dbReference type="ARBA" id="ARBA00022679"/>
    </source>
</evidence>
<dbReference type="GO" id="GO:0006011">
    <property type="term" value="P:UDP-alpha-D-glucose metabolic process"/>
    <property type="evidence" value="ECO:0007669"/>
    <property type="project" value="InterPro"/>
</dbReference>
<evidence type="ECO:0000256" key="4">
    <source>
        <dbReference type="ARBA" id="ARBA00022695"/>
    </source>
</evidence>
<proteinExistence type="inferred from homology"/>
<evidence type="ECO:0000256" key="2">
    <source>
        <dbReference type="ARBA" id="ARBA00012415"/>
    </source>
</evidence>
<dbReference type="AlphaFoldDB" id="A0A0G1S674"/>
<protein>
    <recommendedName>
        <fullName evidence="2">UTP--glucose-1-phosphate uridylyltransferase</fullName>
        <ecNumber evidence="2">2.7.7.9</ecNumber>
    </recommendedName>
</protein>
<evidence type="ECO:0000259" key="6">
    <source>
        <dbReference type="Pfam" id="PF00483"/>
    </source>
</evidence>